<protein>
    <submittedName>
        <fullName evidence="1">Uncharacterized protein</fullName>
    </submittedName>
</protein>
<sequence length="97" mass="10223">MNAAFHLNPTRAEALTSFANPKLLHFLAAAATAEVSDRPLARVAGLDGANLMLFRAAAIERGFLDHGTDRVTRAGCKWAAGEFAPFAALLAKADRGS</sequence>
<keyword evidence="2" id="KW-1185">Reference proteome</keyword>
<dbReference type="EMBL" id="JAHXDN010000005">
    <property type="protein sequence ID" value="MBW4709595.1"/>
    <property type="molecule type" value="Genomic_DNA"/>
</dbReference>
<dbReference type="AlphaFoldDB" id="A0A9X1FWY4"/>
<dbReference type="RefSeq" id="WP_219505321.1">
    <property type="nucleotide sequence ID" value="NZ_JAHXDN010000005.1"/>
</dbReference>
<accession>A0A9X1FWY4</accession>
<organism evidence="1 2">
    <name type="scientific">Roseobacter insulae</name>
    <dbReference type="NCBI Taxonomy" id="2859783"/>
    <lineage>
        <taxon>Bacteria</taxon>
        <taxon>Pseudomonadati</taxon>
        <taxon>Pseudomonadota</taxon>
        <taxon>Alphaproteobacteria</taxon>
        <taxon>Rhodobacterales</taxon>
        <taxon>Roseobacteraceae</taxon>
        <taxon>Roseobacter</taxon>
    </lineage>
</organism>
<gene>
    <name evidence="1" type="ORF">KX928_17550</name>
</gene>
<proteinExistence type="predicted"/>
<evidence type="ECO:0000313" key="2">
    <source>
        <dbReference type="Proteomes" id="UP001138661"/>
    </source>
</evidence>
<evidence type="ECO:0000313" key="1">
    <source>
        <dbReference type="EMBL" id="MBW4709595.1"/>
    </source>
</evidence>
<comment type="caution">
    <text evidence="1">The sequence shown here is derived from an EMBL/GenBank/DDBJ whole genome shotgun (WGS) entry which is preliminary data.</text>
</comment>
<reference evidence="1" key="1">
    <citation type="submission" date="2021-07" db="EMBL/GenBank/DDBJ databases">
        <title>Roseobacter insulae sp. nov., isolated from a tidal flat.</title>
        <authorList>
            <person name="Park S."/>
            <person name="Yoon J.-H."/>
        </authorList>
    </citation>
    <scope>NUCLEOTIDE SEQUENCE</scope>
    <source>
        <strain evidence="1">YSTF-M11</strain>
    </source>
</reference>
<name>A0A9X1FWY4_9RHOB</name>
<dbReference type="Proteomes" id="UP001138661">
    <property type="component" value="Unassembled WGS sequence"/>
</dbReference>